<feature type="compositionally biased region" description="Low complexity" evidence="1">
    <location>
        <begin position="90"/>
        <end position="105"/>
    </location>
</feature>
<evidence type="ECO:0000256" key="1">
    <source>
        <dbReference type="SAM" id="MobiDB-lite"/>
    </source>
</evidence>
<organism evidence="2 3">
    <name type="scientific">Bodo saltans</name>
    <name type="common">Flagellated protozoan</name>
    <dbReference type="NCBI Taxonomy" id="75058"/>
    <lineage>
        <taxon>Eukaryota</taxon>
        <taxon>Discoba</taxon>
        <taxon>Euglenozoa</taxon>
        <taxon>Kinetoplastea</taxon>
        <taxon>Metakinetoplastina</taxon>
        <taxon>Eubodonida</taxon>
        <taxon>Bodonidae</taxon>
        <taxon>Bodo</taxon>
    </lineage>
</organism>
<name>A0A0S4JLJ1_BODSA</name>
<feature type="compositionally biased region" description="Low complexity" evidence="1">
    <location>
        <begin position="201"/>
        <end position="210"/>
    </location>
</feature>
<keyword evidence="3" id="KW-1185">Reference proteome</keyword>
<protein>
    <submittedName>
        <fullName evidence="2">Uncharacterized protein</fullName>
    </submittedName>
</protein>
<proteinExistence type="predicted"/>
<dbReference type="Proteomes" id="UP000051952">
    <property type="component" value="Unassembled WGS sequence"/>
</dbReference>
<feature type="compositionally biased region" description="Polar residues" evidence="1">
    <location>
        <begin position="45"/>
        <end position="61"/>
    </location>
</feature>
<evidence type="ECO:0000313" key="3">
    <source>
        <dbReference type="Proteomes" id="UP000051952"/>
    </source>
</evidence>
<dbReference type="VEuPathDB" id="TriTrypDB:BSAL_30115"/>
<dbReference type="AlphaFoldDB" id="A0A0S4JLJ1"/>
<accession>A0A0S4JLJ1</accession>
<feature type="compositionally biased region" description="Low complexity" evidence="1">
    <location>
        <begin position="163"/>
        <end position="172"/>
    </location>
</feature>
<feature type="non-terminal residue" evidence="2">
    <location>
        <position position="222"/>
    </location>
</feature>
<dbReference type="EMBL" id="CYKH01001888">
    <property type="protein sequence ID" value="CUG91079.1"/>
    <property type="molecule type" value="Genomic_DNA"/>
</dbReference>
<evidence type="ECO:0000313" key="2">
    <source>
        <dbReference type="EMBL" id="CUG91079.1"/>
    </source>
</evidence>
<reference evidence="3" key="1">
    <citation type="submission" date="2015-09" db="EMBL/GenBank/DDBJ databases">
        <authorList>
            <consortium name="Pathogen Informatics"/>
        </authorList>
    </citation>
    <scope>NUCLEOTIDE SEQUENCE [LARGE SCALE GENOMIC DNA]</scope>
    <source>
        <strain evidence="3">Lake Konstanz</strain>
    </source>
</reference>
<feature type="compositionally biased region" description="Polar residues" evidence="1">
    <location>
        <begin position="123"/>
        <end position="132"/>
    </location>
</feature>
<feature type="region of interest" description="Disordered" evidence="1">
    <location>
        <begin position="1"/>
        <end position="222"/>
    </location>
</feature>
<dbReference type="OrthoDB" id="10004143at2759"/>
<feature type="compositionally biased region" description="Polar residues" evidence="1">
    <location>
        <begin position="1"/>
        <end position="19"/>
    </location>
</feature>
<gene>
    <name evidence="2" type="ORF">BSAL_30115</name>
</gene>
<sequence>MFSGSNSWRSNPSAGYTSGNYNNNNNASQNRRAVPTPGQLHAPPQGNSRHLSPPYDSTVSATPPHRYDVRNNCAPTAGGDSASRGGSLPGVSGSRSTQRGGSSYGHATPQQHAAPYASEYATPYSTRRSPTQLRYFEPHERSPAMGPAVAATPTEYSPPPPLYQQQQHYNPPSRGSNLFDQDQLPEMSPHTRAPPMHPPHGGARSASAAATGLHHPHYGIGR</sequence>